<dbReference type="FunFam" id="2.60.40.1910:FF:000008">
    <property type="entry name" value="Aminopeptidase"/>
    <property type="match status" value="1"/>
</dbReference>
<evidence type="ECO:0000256" key="20">
    <source>
        <dbReference type="ARBA" id="ARBA00023180"/>
    </source>
</evidence>
<dbReference type="Gene3D" id="2.60.40.1730">
    <property type="entry name" value="tricorn interacting facor f3 domain"/>
    <property type="match status" value="2"/>
</dbReference>
<feature type="binding site" evidence="23">
    <location>
        <position position="1060"/>
    </location>
    <ligand>
        <name>Zn(2+)</name>
        <dbReference type="ChEBI" id="CHEBI:29105"/>
        <note>catalytic</note>
    </ligand>
</feature>
<evidence type="ECO:0000256" key="5">
    <source>
        <dbReference type="ARBA" id="ARBA00012564"/>
    </source>
</evidence>
<dbReference type="Gene3D" id="1.10.390.10">
    <property type="entry name" value="Neutral Protease Domain 2"/>
    <property type="match status" value="2"/>
</dbReference>
<keyword evidence="18" id="KW-0472">Membrane</keyword>
<keyword evidence="15" id="KW-0735">Signal-anchor</keyword>
<keyword evidence="17" id="KW-0482">Metalloprotease</keyword>
<evidence type="ECO:0000256" key="8">
    <source>
        <dbReference type="ARBA" id="ARBA00022475"/>
    </source>
</evidence>
<dbReference type="STRING" id="10195.A0A3M7Q6Y1"/>
<comment type="catalytic activity">
    <reaction evidence="1">
        <text>Release of an N-terminal amino acid, Xaa-|-Yaa- from a peptide, amide or arylamide. Xaa is preferably Ala, but may be most amino acids including Pro (slow action). When a terminal hydrophobic residue is followed by a prolyl residue, the two may be released as an intact Xaa-Pro dipeptide.</text>
        <dbReference type="EC" id="3.4.11.2"/>
    </reaction>
</comment>
<comment type="similarity">
    <text evidence="4">Belongs to the peptidase M1 family.</text>
</comment>
<keyword evidence="10" id="KW-0812">Transmembrane</keyword>
<feature type="active site" description="Proton acceptor" evidence="22">
    <location>
        <position position="1038"/>
    </location>
</feature>
<organism evidence="28 29">
    <name type="scientific">Brachionus plicatilis</name>
    <name type="common">Marine rotifer</name>
    <name type="synonym">Brachionus muelleri</name>
    <dbReference type="NCBI Taxonomy" id="10195"/>
    <lineage>
        <taxon>Eukaryota</taxon>
        <taxon>Metazoa</taxon>
        <taxon>Spiralia</taxon>
        <taxon>Gnathifera</taxon>
        <taxon>Rotifera</taxon>
        <taxon>Eurotatoria</taxon>
        <taxon>Monogononta</taxon>
        <taxon>Pseudotrocha</taxon>
        <taxon>Ploima</taxon>
        <taxon>Brachionidae</taxon>
        <taxon>Brachionus</taxon>
    </lineage>
</organism>
<dbReference type="PRINTS" id="PR00756">
    <property type="entry name" value="ALADIPTASE"/>
</dbReference>
<evidence type="ECO:0000256" key="1">
    <source>
        <dbReference type="ARBA" id="ARBA00000098"/>
    </source>
</evidence>
<dbReference type="FunFam" id="2.60.40.1730:FF:000012">
    <property type="entry name" value="Aminopeptidase N"/>
    <property type="match status" value="1"/>
</dbReference>
<accession>A0A3M7Q6Y1</accession>
<evidence type="ECO:0000256" key="19">
    <source>
        <dbReference type="ARBA" id="ARBA00023157"/>
    </source>
</evidence>
<evidence type="ECO:0000259" key="27">
    <source>
        <dbReference type="Pfam" id="PF17900"/>
    </source>
</evidence>
<evidence type="ECO:0000259" key="25">
    <source>
        <dbReference type="Pfam" id="PF01433"/>
    </source>
</evidence>
<evidence type="ECO:0000256" key="3">
    <source>
        <dbReference type="ARBA" id="ARBA00004606"/>
    </source>
</evidence>
<dbReference type="InterPro" id="IPR001930">
    <property type="entry name" value="Peptidase_M1"/>
</dbReference>
<dbReference type="GO" id="GO:0005737">
    <property type="term" value="C:cytoplasm"/>
    <property type="evidence" value="ECO:0007669"/>
    <property type="project" value="TreeGrafter"/>
</dbReference>
<dbReference type="InterPro" id="IPR050344">
    <property type="entry name" value="Peptidase_M1_aminopeptidases"/>
</dbReference>
<dbReference type="GO" id="GO:0005615">
    <property type="term" value="C:extracellular space"/>
    <property type="evidence" value="ECO:0007669"/>
    <property type="project" value="TreeGrafter"/>
</dbReference>
<feature type="site" description="Transition state stabilizer" evidence="24">
    <location>
        <position position="1122"/>
    </location>
</feature>
<keyword evidence="8" id="KW-1003">Cell membrane</keyword>
<keyword evidence="13" id="KW-0378">Hydrolase</keyword>
<gene>
    <name evidence="28" type="ORF">BpHYR1_019646</name>
</gene>
<dbReference type="SUPFAM" id="SSF55486">
    <property type="entry name" value="Metalloproteases ('zincins'), catalytic domain"/>
    <property type="match status" value="2"/>
</dbReference>
<evidence type="ECO:0000256" key="21">
    <source>
        <dbReference type="ARBA" id="ARBA00042613"/>
    </source>
</evidence>
<dbReference type="Gene3D" id="2.60.40.1910">
    <property type="match status" value="2"/>
</dbReference>
<dbReference type="FunFam" id="1.25.50.20:FF:000001">
    <property type="entry name" value="Aminopeptidase"/>
    <property type="match status" value="1"/>
</dbReference>
<evidence type="ECO:0000256" key="12">
    <source>
        <dbReference type="ARBA" id="ARBA00022729"/>
    </source>
</evidence>
<keyword evidence="19" id="KW-1015">Disulfide bond</keyword>
<dbReference type="FunFam" id="1.10.390.10:FF:000013">
    <property type="entry name" value="Aminopeptidase N"/>
    <property type="match status" value="1"/>
</dbReference>
<dbReference type="SUPFAM" id="SSF63737">
    <property type="entry name" value="Leukotriene A4 hydrolase N-terminal domain"/>
    <property type="match status" value="1"/>
</dbReference>
<dbReference type="EC" id="3.4.11.2" evidence="5"/>
<keyword evidence="20" id="KW-0325">Glycoprotein</keyword>
<dbReference type="GO" id="GO:0006508">
    <property type="term" value="P:proteolysis"/>
    <property type="evidence" value="ECO:0007669"/>
    <property type="project" value="UniProtKB-KW"/>
</dbReference>
<evidence type="ECO:0000256" key="24">
    <source>
        <dbReference type="PIRSR" id="PIRSR634016-4"/>
    </source>
</evidence>
<dbReference type="FunFam" id="1.10.390.10:FF:000016">
    <property type="entry name" value="Glutamyl aminopeptidase"/>
    <property type="match status" value="1"/>
</dbReference>
<dbReference type="CDD" id="cd09601">
    <property type="entry name" value="M1_APN-Q_like"/>
    <property type="match status" value="2"/>
</dbReference>
<dbReference type="Pfam" id="PF01433">
    <property type="entry name" value="Peptidase_M1"/>
    <property type="match status" value="2"/>
</dbReference>
<dbReference type="InterPro" id="IPR027268">
    <property type="entry name" value="Peptidase_M4/M1_CTD_sf"/>
</dbReference>
<evidence type="ECO:0000256" key="16">
    <source>
        <dbReference type="ARBA" id="ARBA00022989"/>
    </source>
</evidence>
<evidence type="ECO:0000256" key="13">
    <source>
        <dbReference type="ARBA" id="ARBA00022801"/>
    </source>
</evidence>
<dbReference type="GO" id="GO:0008270">
    <property type="term" value="F:zinc ion binding"/>
    <property type="evidence" value="ECO:0007669"/>
    <property type="project" value="InterPro"/>
</dbReference>
<feature type="binding site" evidence="23">
    <location>
        <position position="1037"/>
    </location>
    <ligand>
        <name>Zn(2+)</name>
        <dbReference type="ChEBI" id="CHEBI:29105"/>
        <note>catalytic</note>
    </ligand>
</feature>
<evidence type="ECO:0000313" key="29">
    <source>
        <dbReference type="Proteomes" id="UP000276133"/>
    </source>
</evidence>
<proteinExistence type="inferred from homology"/>
<dbReference type="GO" id="GO:0070006">
    <property type="term" value="F:metalloaminopeptidase activity"/>
    <property type="evidence" value="ECO:0007669"/>
    <property type="project" value="TreeGrafter"/>
</dbReference>
<dbReference type="PANTHER" id="PTHR11533">
    <property type="entry name" value="PROTEASE M1 ZINC METALLOPROTEASE"/>
    <property type="match status" value="1"/>
</dbReference>
<keyword evidence="11 23" id="KW-0479">Metal-binding</keyword>
<dbReference type="EMBL" id="REGN01007135">
    <property type="protein sequence ID" value="RNA07170.1"/>
    <property type="molecule type" value="Genomic_DNA"/>
</dbReference>
<evidence type="ECO:0000256" key="11">
    <source>
        <dbReference type="ARBA" id="ARBA00022723"/>
    </source>
</evidence>
<evidence type="ECO:0000256" key="23">
    <source>
        <dbReference type="PIRSR" id="PIRSR634016-3"/>
    </source>
</evidence>
<dbReference type="Proteomes" id="UP000276133">
    <property type="component" value="Unassembled WGS sequence"/>
</dbReference>
<dbReference type="GO" id="GO:0005886">
    <property type="term" value="C:plasma membrane"/>
    <property type="evidence" value="ECO:0007669"/>
    <property type="project" value="UniProtKB-SubCell"/>
</dbReference>
<evidence type="ECO:0000256" key="15">
    <source>
        <dbReference type="ARBA" id="ARBA00022968"/>
    </source>
</evidence>
<evidence type="ECO:0000256" key="22">
    <source>
        <dbReference type="PIRSR" id="PIRSR634016-1"/>
    </source>
</evidence>
<dbReference type="GO" id="GO:0042277">
    <property type="term" value="F:peptide binding"/>
    <property type="evidence" value="ECO:0007669"/>
    <property type="project" value="TreeGrafter"/>
</dbReference>
<reference evidence="28 29" key="1">
    <citation type="journal article" date="2018" name="Sci. Rep.">
        <title>Genomic signatures of local adaptation to the degree of environmental predictability in rotifers.</title>
        <authorList>
            <person name="Franch-Gras L."/>
            <person name="Hahn C."/>
            <person name="Garcia-Roger E.M."/>
            <person name="Carmona M.J."/>
            <person name="Serra M."/>
            <person name="Gomez A."/>
        </authorList>
    </citation>
    <scope>NUCLEOTIDE SEQUENCE [LARGE SCALE GENOMIC DNA]</scope>
    <source>
        <strain evidence="28">HYR1</strain>
    </source>
</reference>
<comment type="cofactor">
    <cofactor evidence="23">
        <name>Zn(2+)</name>
        <dbReference type="ChEBI" id="CHEBI:29105"/>
    </cofactor>
    <text evidence="23">Binds 1 zinc ion per subunit.</text>
</comment>
<dbReference type="InterPro" id="IPR045357">
    <property type="entry name" value="Aminopeptidase_N-like_N"/>
</dbReference>
<sequence length="1614" mass="186314">MSNMPINKTTQIGPKDGYNWTLTEFEETVQMSTYLVAILVSDFKCKSGVSNSSYSNVDVKVCARPNAEDKLDLALNSSVDILGFFEEYYKVKYPLEKLDHAGVPDFKYGAMENWGLAIYREVYFIFDEKSTQTTEINVVRIIAHEISHMWFGNLVTPKWWDDLWLNEGFARFAEHVGSDAVKKHWRMYDRLFDLLLGVIQSDSTEETRAVSSDVNTPEEIDANINPTITYGKGSAIVKMLSYILGDDTFRNGLKNYFETFEYQNVDQSDLWRIMNEQMKLENKSHGVDLLPVMTSWTKQKGHPVVTIKRINDTHISVKQNRFLTDSTVSGLSDTFWQIPLSFSIEELGSSGQSLTNKINSTNLFDKFLWISNTTEETIINLNRTLTDSNFLIANLDMAVFCRINYDEKDWKIIAEQLLTNTQELSARTRAQLISDVFSLSQALYISPEIALNHIRYLENELDYLPWSVFLERVKYFTGQLDSTEIYIPFKKYLQKLVKPYYQKLGWIDNPVTDDWNDRVVRNRLVEFACQVELADCLSQARSIYNDFIDSGIQINVPSFLYRVAFCSSIEQGNDADFEKLFEKIKNTDSNLKSSMLYGLSCSKSTANLNKYLNDQMSSNSVISAIRNVLSKPSGVYVAWNFFKQNWENIYKDGSGISGIVSDLVKKLKTQSDLNDIESFFSDKNLTQGDRESLNVAKNQLLSNIKWFSQEFNSIKNWTSGLNIGNQVNYRLPTNLIPNSYDIKIQPYIGDSWKDKAFTFDGAISINFTCAEPTKKIIFHAIDLDLDTDTFTIESTDDNEIEKMFTEDKITNFIELNLKKECQKGSDYVLKMNYTGSIIKNLYGFYRSSYKNELDETEYLATTHFQPTDARRAFPCFDEPALKASFKLTIMRHKNFSSSIFNTPLTKSSPNGDWFEDEFAETPKMSTYLVAFVVSNFKKITNQTSKGIEVEVFGRPEKIENGEGDFSLRESQLILDFFENYFNLPYPLAKSSQIGVPDFNAGAMENWGAVIYRETALFYNPKTDALVNKQRVSSVVSHELAHQWFGNLVTPDWWNDIWLNEGFASWVEYLGVNYTHPEWNFLDLFYVQKLKVMELDSLESSHSVSFDVNDPGEINSLFDKISYDKGSSIIRMMNAFLTEKTFRSGVSDYLKDFAYKNAKQDDLWQYLTNQSYVDGSLDKNLNVKDIMDTWTLKKGYPYVMVERKYAEKEMVLTQKWFLLNPASKIKDTEEYNNYKWYIPFTFTSLEDPIFDFEKKPTWLEPDQKEVKISTQNIDDESWVIGNLKHSAFMRVNYDQDNWDLLIEQLKANHAVIDPINRATLLDDSFNLGRAEIIDQLLFLRITQYLANEKENLPFVPAFIGLDYIGNMIANDYFAYNNYKNYIINLMNSTYQSLGWDDVSDDLIDLQISTLQLMCSFGFEDCITEARSRFDDWINNDIALPSNFKILIYSTVVKYGDEETWLNLYQKAIGISDNTEKLRIFRGLASSREASLLSIILNSASDKNIIRSQDETSVISYVAGSPLGRKLAFDHLEDNWDELFERHGDVSFTLSSLIDSVTKYLNTNSYLLRLVNFAERNSNLGVTKKAFEQAIENVQFNTRWTMKNLNSIKEWLNSNL</sequence>
<evidence type="ECO:0000256" key="10">
    <source>
        <dbReference type="ARBA" id="ARBA00022692"/>
    </source>
</evidence>
<protein>
    <recommendedName>
        <fullName evidence="6">Aminopeptidase N</fullName>
        <ecNumber evidence="5">3.4.11.2</ecNumber>
    </recommendedName>
    <alternativeName>
        <fullName evidence="21">Microsomal aminopeptidase</fullName>
    </alternativeName>
</protein>
<keyword evidence="12" id="KW-0732">Signal</keyword>
<evidence type="ECO:0000256" key="6">
    <source>
        <dbReference type="ARBA" id="ARBA00015611"/>
    </source>
</evidence>
<dbReference type="FunFam" id="1.25.50.20:FF:000005">
    <property type="entry name" value="Aminopeptidase N-like protein"/>
    <property type="match status" value="1"/>
</dbReference>
<feature type="binding site" evidence="23">
    <location>
        <position position="1041"/>
    </location>
    <ligand>
        <name>Zn(2+)</name>
        <dbReference type="ChEBI" id="CHEBI:29105"/>
        <note>catalytic</note>
    </ligand>
</feature>
<keyword evidence="9" id="KW-0645">Protease</keyword>
<dbReference type="InterPro" id="IPR014782">
    <property type="entry name" value="Peptidase_M1_dom"/>
</dbReference>
<dbReference type="GO" id="GO:0016285">
    <property type="term" value="F:alanyl aminopeptidase activity"/>
    <property type="evidence" value="ECO:0007669"/>
    <property type="project" value="UniProtKB-EC"/>
</dbReference>
<evidence type="ECO:0000256" key="17">
    <source>
        <dbReference type="ARBA" id="ARBA00023049"/>
    </source>
</evidence>
<feature type="domain" description="Peptidase M1 membrane alanine aminopeptidase" evidence="25">
    <location>
        <begin position="966"/>
        <end position="1189"/>
    </location>
</feature>
<dbReference type="Gene3D" id="1.25.50.20">
    <property type="match status" value="2"/>
</dbReference>
<name>A0A3M7Q6Y1_BRAPC</name>
<feature type="domain" description="Peptidase M1 membrane alanine aminopeptidase" evidence="25">
    <location>
        <begin position="74"/>
        <end position="296"/>
    </location>
</feature>
<evidence type="ECO:0000256" key="7">
    <source>
        <dbReference type="ARBA" id="ARBA00022438"/>
    </source>
</evidence>
<dbReference type="OrthoDB" id="510539at2759"/>
<evidence type="ECO:0000313" key="28">
    <source>
        <dbReference type="EMBL" id="RNA07170.1"/>
    </source>
</evidence>
<evidence type="ECO:0000259" key="26">
    <source>
        <dbReference type="Pfam" id="PF11838"/>
    </source>
</evidence>
<feature type="domain" description="Aminopeptidase N-like N-terminal" evidence="27">
    <location>
        <begin position="737"/>
        <end position="928"/>
    </location>
</feature>
<feature type="domain" description="ERAP1-like C-terminal" evidence="26">
    <location>
        <begin position="1277"/>
        <end position="1593"/>
    </location>
</feature>
<evidence type="ECO:0000256" key="2">
    <source>
        <dbReference type="ARBA" id="ARBA00004236"/>
    </source>
</evidence>
<dbReference type="GO" id="GO:0043171">
    <property type="term" value="P:peptide catabolic process"/>
    <property type="evidence" value="ECO:0007669"/>
    <property type="project" value="TreeGrafter"/>
</dbReference>
<evidence type="ECO:0000256" key="4">
    <source>
        <dbReference type="ARBA" id="ARBA00010136"/>
    </source>
</evidence>
<dbReference type="InterPro" id="IPR024571">
    <property type="entry name" value="ERAP1-like_C_dom"/>
</dbReference>
<dbReference type="Pfam" id="PF17900">
    <property type="entry name" value="Peptidase_M1_N"/>
    <property type="match status" value="1"/>
</dbReference>
<keyword evidence="16" id="KW-1133">Transmembrane helix</keyword>
<evidence type="ECO:0000256" key="14">
    <source>
        <dbReference type="ARBA" id="ARBA00022833"/>
    </source>
</evidence>
<comment type="subcellular location">
    <subcellularLocation>
        <location evidence="2">Cell membrane</location>
    </subcellularLocation>
    <subcellularLocation>
        <location evidence="3">Membrane</location>
        <topology evidence="3">Single-pass type II membrane protein</topology>
    </subcellularLocation>
</comment>
<evidence type="ECO:0000256" key="9">
    <source>
        <dbReference type="ARBA" id="ARBA00022670"/>
    </source>
</evidence>
<dbReference type="SMR" id="A0A3M7Q6Y1"/>
<dbReference type="InterPro" id="IPR042097">
    <property type="entry name" value="Aminopeptidase_N-like_N_sf"/>
</dbReference>
<evidence type="ECO:0000256" key="18">
    <source>
        <dbReference type="ARBA" id="ARBA00023136"/>
    </source>
</evidence>
<dbReference type="Pfam" id="PF11838">
    <property type="entry name" value="ERAP1_C"/>
    <property type="match status" value="2"/>
</dbReference>
<feature type="domain" description="ERAP1-like C-terminal" evidence="26">
    <location>
        <begin position="390"/>
        <end position="695"/>
    </location>
</feature>
<keyword evidence="29" id="KW-1185">Reference proteome</keyword>
<dbReference type="PANTHER" id="PTHR11533:SF294">
    <property type="entry name" value="THYROTROPIN-RELEASING HORMONE-DEGRADING ECTOENZYME"/>
    <property type="match status" value="1"/>
</dbReference>
<keyword evidence="7 28" id="KW-0031">Aminopeptidase</keyword>
<keyword evidence="14 23" id="KW-0862">Zinc</keyword>
<comment type="caution">
    <text evidence="28">The sequence shown here is derived from an EMBL/GenBank/DDBJ whole genome shotgun (WGS) entry which is preliminary data.</text>
</comment>
<dbReference type="InterPro" id="IPR034016">
    <property type="entry name" value="M1_APN-typ"/>
</dbReference>